<evidence type="ECO:0000259" key="1">
    <source>
        <dbReference type="Pfam" id="PF14213"/>
    </source>
</evidence>
<organism evidence="2 3">
    <name type="scientific">Negadavirga shengliensis</name>
    <dbReference type="NCBI Taxonomy" id="1389218"/>
    <lineage>
        <taxon>Bacteria</taxon>
        <taxon>Pseudomonadati</taxon>
        <taxon>Bacteroidota</taxon>
        <taxon>Cytophagia</taxon>
        <taxon>Cytophagales</taxon>
        <taxon>Cyclobacteriaceae</taxon>
        <taxon>Negadavirga</taxon>
    </lineage>
</organism>
<feature type="domain" description="DUF4325" evidence="1">
    <location>
        <begin position="18"/>
        <end position="78"/>
    </location>
</feature>
<comment type="caution">
    <text evidence="2">The sequence shown here is derived from an EMBL/GenBank/DDBJ whole genome shotgun (WGS) entry which is preliminary data.</text>
</comment>
<dbReference type="EMBL" id="JBHSJJ010000028">
    <property type="protein sequence ID" value="MFC4875034.1"/>
    <property type="molecule type" value="Genomic_DNA"/>
</dbReference>
<protein>
    <submittedName>
        <fullName evidence="2">STAS-like domain-containing protein</fullName>
    </submittedName>
</protein>
<accession>A0ABV9T9I0</accession>
<keyword evidence="3" id="KW-1185">Reference proteome</keyword>
<sequence>MRIRFRDIGESLGTRVLGEQIRRQIEASFEKEEFVSFDFEGVSVISHSFADECFGKLLLNRDLEDIKSLSTFLNANDLVRKTIAITLKERLDQKPAA</sequence>
<dbReference type="InterPro" id="IPR025474">
    <property type="entry name" value="DUF4325"/>
</dbReference>
<proteinExistence type="predicted"/>
<dbReference type="Pfam" id="PF14213">
    <property type="entry name" value="DUF4325"/>
    <property type="match status" value="1"/>
</dbReference>
<dbReference type="RefSeq" id="WP_377069462.1">
    <property type="nucleotide sequence ID" value="NZ_JBHSJJ010000028.1"/>
</dbReference>
<evidence type="ECO:0000313" key="2">
    <source>
        <dbReference type="EMBL" id="MFC4875034.1"/>
    </source>
</evidence>
<evidence type="ECO:0000313" key="3">
    <source>
        <dbReference type="Proteomes" id="UP001595818"/>
    </source>
</evidence>
<dbReference type="Proteomes" id="UP001595818">
    <property type="component" value="Unassembled WGS sequence"/>
</dbReference>
<gene>
    <name evidence="2" type="ORF">ACFPFU_25250</name>
</gene>
<reference evidence="3" key="1">
    <citation type="journal article" date="2019" name="Int. J. Syst. Evol. Microbiol.">
        <title>The Global Catalogue of Microorganisms (GCM) 10K type strain sequencing project: providing services to taxonomists for standard genome sequencing and annotation.</title>
        <authorList>
            <consortium name="The Broad Institute Genomics Platform"/>
            <consortium name="The Broad Institute Genome Sequencing Center for Infectious Disease"/>
            <person name="Wu L."/>
            <person name="Ma J."/>
        </authorList>
    </citation>
    <scope>NUCLEOTIDE SEQUENCE [LARGE SCALE GENOMIC DNA]</scope>
    <source>
        <strain evidence="3">CGMCC 4.7466</strain>
    </source>
</reference>
<name>A0ABV9T9I0_9BACT</name>